<dbReference type="OrthoDB" id="171881at2"/>
<evidence type="ECO:0000313" key="3">
    <source>
        <dbReference type="Proteomes" id="UP000290365"/>
    </source>
</evidence>
<protein>
    <submittedName>
        <fullName evidence="2">Uncharacterized protein</fullName>
    </submittedName>
</protein>
<feature type="transmembrane region" description="Helical" evidence="1">
    <location>
        <begin position="75"/>
        <end position="96"/>
    </location>
</feature>
<feature type="transmembrane region" description="Helical" evidence="1">
    <location>
        <begin position="42"/>
        <end position="63"/>
    </location>
</feature>
<reference evidence="2 3" key="1">
    <citation type="submission" date="2019-01" db="EMBL/GenBank/DDBJ databases">
        <title>Ktedonosporobacter rubrisoli SCAWS-G2.</title>
        <authorList>
            <person name="Huang Y."/>
            <person name="Yan B."/>
        </authorList>
    </citation>
    <scope>NUCLEOTIDE SEQUENCE [LARGE SCALE GENOMIC DNA]</scope>
    <source>
        <strain evidence="2 3">SCAWS-G2</strain>
    </source>
</reference>
<evidence type="ECO:0000313" key="2">
    <source>
        <dbReference type="EMBL" id="QBD78916.1"/>
    </source>
</evidence>
<keyword evidence="1" id="KW-0472">Membrane</keyword>
<dbReference type="AlphaFoldDB" id="A0A4P6JVD2"/>
<feature type="transmembrane region" description="Helical" evidence="1">
    <location>
        <begin position="116"/>
        <end position="134"/>
    </location>
</feature>
<dbReference type="KEGG" id="kbs:EPA93_24205"/>
<gene>
    <name evidence="2" type="ORF">EPA93_24205</name>
</gene>
<keyword evidence="1" id="KW-1133">Transmembrane helix</keyword>
<evidence type="ECO:0000256" key="1">
    <source>
        <dbReference type="SAM" id="Phobius"/>
    </source>
</evidence>
<proteinExistence type="predicted"/>
<organism evidence="2 3">
    <name type="scientific">Ktedonosporobacter rubrisoli</name>
    <dbReference type="NCBI Taxonomy" id="2509675"/>
    <lineage>
        <taxon>Bacteria</taxon>
        <taxon>Bacillati</taxon>
        <taxon>Chloroflexota</taxon>
        <taxon>Ktedonobacteria</taxon>
        <taxon>Ktedonobacterales</taxon>
        <taxon>Ktedonosporobacteraceae</taxon>
        <taxon>Ktedonosporobacter</taxon>
    </lineage>
</organism>
<keyword evidence="3" id="KW-1185">Reference proteome</keyword>
<sequence>MNFGQLAIRSVFILVLLFVLSLAGAITFPVLAISTTTTGLGIVNILSLIITMIVLAVIGYLLGRGIRSIKKPLESLILTYVSSFILGGVLALFTYLNVPYAARINLTWLGASWYSPWLAVFLIGTTIMIVFLVGEP</sequence>
<dbReference type="RefSeq" id="WP_129889969.1">
    <property type="nucleotide sequence ID" value="NZ_CP035758.1"/>
</dbReference>
<accession>A0A4P6JVD2</accession>
<name>A0A4P6JVD2_KTERU</name>
<keyword evidence="1" id="KW-0812">Transmembrane</keyword>
<dbReference type="EMBL" id="CP035758">
    <property type="protein sequence ID" value="QBD78916.1"/>
    <property type="molecule type" value="Genomic_DNA"/>
</dbReference>
<dbReference type="Proteomes" id="UP000290365">
    <property type="component" value="Chromosome"/>
</dbReference>